<dbReference type="GO" id="GO:0006974">
    <property type="term" value="P:DNA damage response"/>
    <property type="evidence" value="ECO:0007669"/>
    <property type="project" value="TreeGrafter"/>
</dbReference>
<dbReference type="SUPFAM" id="SSF47113">
    <property type="entry name" value="Histone-fold"/>
    <property type="match status" value="1"/>
</dbReference>
<evidence type="ECO:0000256" key="2">
    <source>
        <dbReference type="ARBA" id="ARBA00022705"/>
    </source>
</evidence>
<feature type="compositionally biased region" description="Basic and acidic residues" evidence="6">
    <location>
        <begin position="189"/>
        <end position="202"/>
    </location>
</feature>
<dbReference type="InterPro" id="IPR051377">
    <property type="entry name" value="DNA_Pol-Epsilon_Subunit"/>
</dbReference>
<dbReference type="Gene3D" id="1.10.20.10">
    <property type="entry name" value="Histone, subunit A"/>
    <property type="match status" value="1"/>
</dbReference>
<evidence type="ECO:0000313" key="8">
    <source>
        <dbReference type="Proteomes" id="UP000262825"/>
    </source>
</evidence>
<dbReference type="PANTHER" id="PTHR46172">
    <property type="entry name" value="DNA POLYMERASE EPSILON SUBUNIT 3"/>
    <property type="match status" value="1"/>
</dbReference>
<evidence type="ECO:0000256" key="1">
    <source>
        <dbReference type="ARBA" id="ARBA00004123"/>
    </source>
</evidence>
<evidence type="ECO:0000313" key="7">
    <source>
        <dbReference type="EMBL" id="SSD60972.1"/>
    </source>
</evidence>
<dbReference type="Proteomes" id="UP000262825">
    <property type="component" value="Unassembled WGS sequence"/>
</dbReference>
<gene>
    <name evidence="7" type="ORF">SCODWIG_02733</name>
</gene>
<evidence type="ECO:0000256" key="4">
    <source>
        <dbReference type="ARBA" id="ARBA00039775"/>
    </source>
</evidence>
<dbReference type="GO" id="GO:0008623">
    <property type="term" value="C:CHRAC"/>
    <property type="evidence" value="ECO:0007669"/>
    <property type="project" value="TreeGrafter"/>
</dbReference>
<dbReference type="GO" id="GO:0031490">
    <property type="term" value="F:chromatin DNA binding"/>
    <property type="evidence" value="ECO:0007669"/>
    <property type="project" value="TreeGrafter"/>
</dbReference>
<proteinExistence type="predicted"/>
<dbReference type="CDD" id="cd22928">
    <property type="entry name" value="HFD_POLE3_DPB4"/>
    <property type="match status" value="1"/>
</dbReference>
<protein>
    <recommendedName>
        <fullName evidence="4">DNA polymerase epsilon subunit D</fullName>
    </recommendedName>
    <alternativeName>
        <fullName evidence="5">DNA polymerase II subunit D</fullName>
    </alternativeName>
</protein>
<keyword evidence="2" id="KW-0235">DNA replication</keyword>
<dbReference type="GO" id="GO:0031507">
    <property type="term" value="P:heterochromatin formation"/>
    <property type="evidence" value="ECO:0007669"/>
    <property type="project" value="TreeGrafter"/>
</dbReference>
<dbReference type="GO" id="GO:0006272">
    <property type="term" value="P:leading strand elongation"/>
    <property type="evidence" value="ECO:0007669"/>
    <property type="project" value="TreeGrafter"/>
</dbReference>
<dbReference type="PANTHER" id="PTHR46172:SF1">
    <property type="entry name" value="DNA POLYMERASE EPSILON SUBUNIT 3"/>
    <property type="match status" value="1"/>
</dbReference>
<accession>A0A376B8H6</accession>
<keyword evidence="8" id="KW-1185">Reference proteome</keyword>
<dbReference type="EMBL" id="UFAJ01000519">
    <property type="protein sequence ID" value="SSD60972.1"/>
    <property type="molecule type" value="Genomic_DNA"/>
</dbReference>
<organism evidence="7 8">
    <name type="scientific">Saccharomycodes ludwigii</name>
    <dbReference type="NCBI Taxonomy" id="36035"/>
    <lineage>
        <taxon>Eukaryota</taxon>
        <taxon>Fungi</taxon>
        <taxon>Dikarya</taxon>
        <taxon>Ascomycota</taxon>
        <taxon>Saccharomycotina</taxon>
        <taxon>Saccharomycetes</taxon>
        <taxon>Saccharomycodales</taxon>
        <taxon>Saccharomycodaceae</taxon>
        <taxon>Saccharomycodes</taxon>
    </lineage>
</organism>
<comment type="subcellular location">
    <subcellularLocation>
        <location evidence="1">Nucleus</location>
    </subcellularLocation>
</comment>
<sequence>MPPKGWRKDSSGNYPQKSYAKEQQQISINDLLFPKATIVSLAKKYMKKETAIQGQEDAHDDDAPRKLIMSKDSTLALQRSATVFVNYLLIHARAFALNKNKKSISADDIRSALEEIGFGGGFVDICDELLDKYNETVNDKKLLKQKEKETVGNNGEEEEGEKEEGEEKEEEGEKEEGEEKEEEGEKEAEEQNEKERKSNDIDENHEEDGNSSDSSKKPRLS</sequence>
<evidence type="ECO:0000256" key="3">
    <source>
        <dbReference type="ARBA" id="ARBA00023242"/>
    </source>
</evidence>
<keyword evidence="3" id="KW-0539">Nucleus</keyword>
<evidence type="ECO:0000256" key="6">
    <source>
        <dbReference type="SAM" id="MobiDB-lite"/>
    </source>
</evidence>
<reference evidence="8" key="1">
    <citation type="submission" date="2018-06" db="EMBL/GenBank/DDBJ databases">
        <authorList>
            <person name="Guldener U."/>
        </authorList>
    </citation>
    <scope>NUCLEOTIDE SEQUENCE [LARGE SCALE GENOMIC DNA]</scope>
    <source>
        <strain evidence="8">UTAD17</strain>
    </source>
</reference>
<name>A0A376B8H6_9ASCO</name>
<dbReference type="AlphaFoldDB" id="A0A376B8H6"/>
<dbReference type="GO" id="GO:0008622">
    <property type="term" value="C:epsilon DNA polymerase complex"/>
    <property type="evidence" value="ECO:0007669"/>
    <property type="project" value="TreeGrafter"/>
</dbReference>
<dbReference type="InterPro" id="IPR009072">
    <property type="entry name" value="Histone-fold"/>
</dbReference>
<dbReference type="GO" id="GO:0046982">
    <property type="term" value="F:protein heterodimerization activity"/>
    <property type="evidence" value="ECO:0007669"/>
    <property type="project" value="InterPro"/>
</dbReference>
<feature type="compositionally biased region" description="Acidic residues" evidence="6">
    <location>
        <begin position="155"/>
        <end position="188"/>
    </location>
</feature>
<feature type="region of interest" description="Disordered" evidence="6">
    <location>
        <begin position="147"/>
        <end position="221"/>
    </location>
</feature>
<dbReference type="VEuPathDB" id="FungiDB:SCODWIG_02733"/>
<evidence type="ECO:0000256" key="5">
    <source>
        <dbReference type="ARBA" id="ARBA00042096"/>
    </source>
</evidence>